<dbReference type="PIRSF" id="PIRSF000532">
    <property type="entry name" value="ATP_PFK_prok"/>
    <property type="match status" value="1"/>
</dbReference>
<comment type="function">
    <text evidence="14">Catalyzes the phosphorylation of D-fructose 6-phosphate to fructose 1,6-bisphosphate by ATP, the first committing step of glycolysis.</text>
</comment>
<dbReference type="GO" id="GO:0061621">
    <property type="term" value="P:canonical glycolysis"/>
    <property type="evidence" value="ECO:0007669"/>
    <property type="project" value="TreeGrafter"/>
</dbReference>
<dbReference type="NCBIfam" id="TIGR02482">
    <property type="entry name" value="PFKA_ATP"/>
    <property type="match status" value="1"/>
</dbReference>
<dbReference type="InterPro" id="IPR022953">
    <property type="entry name" value="ATP_PFK"/>
</dbReference>
<dbReference type="Pfam" id="PF00365">
    <property type="entry name" value="PFK"/>
    <property type="match status" value="1"/>
</dbReference>
<feature type="domain" description="Phosphofructokinase" evidence="15">
    <location>
        <begin position="4"/>
        <end position="275"/>
    </location>
</feature>
<dbReference type="InterPro" id="IPR012828">
    <property type="entry name" value="PFKA_ATP_prok"/>
</dbReference>
<feature type="binding site" evidence="14">
    <location>
        <position position="103"/>
    </location>
    <ligand>
        <name>Mg(2+)</name>
        <dbReference type="ChEBI" id="CHEBI:18420"/>
        <note>catalytic</note>
    </ligand>
</feature>
<comment type="cofactor">
    <cofactor evidence="1 14">
        <name>Mg(2+)</name>
        <dbReference type="ChEBI" id="CHEBI:18420"/>
    </cofactor>
</comment>
<dbReference type="GO" id="GO:0005945">
    <property type="term" value="C:6-phosphofructokinase complex"/>
    <property type="evidence" value="ECO:0007669"/>
    <property type="project" value="TreeGrafter"/>
</dbReference>
<dbReference type="PROSITE" id="PS00433">
    <property type="entry name" value="PHOSPHOFRUCTOKINASE"/>
    <property type="match status" value="1"/>
</dbReference>
<feature type="binding site" description="in other chain" evidence="14">
    <location>
        <begin position="170"/>
        <end position="172"/>
    </location>
    <ligand>
        <name>substrate</name>
        <note>ligand shared between dimeric partners</note>
    </ligand>
</feature>
<evidence type="ECO:0000256" key="7">
    <source>
        <dbReference type="ARBA" id="ARBA00022723"/>
    </source>
</evidence>
<dbReference type="PANTHER" id="PTHR13697">
    <property type="entry name" value="PHOSPHOFRUCTOKINASE"/>
    <property type="match status" value="1"/>
</dbReference>
<keyword evidence="11 14" id="KW-0460">Magnesium</keyword>
<feature type="binding site" description="in other chain" evidence="14">
    <location>
        <position position="155"/>
    </location>
    <ligand>
        <name>ADP</name>
        <dbReference type="ChEBI" id="CHEBI:456216"/>
        <note>allosteric activator; ligand shared between dimeric partners</note>
    </ligand>
</feature>
<dbReference type="GO" id="GO:0016208">
    <property type="term" value="F:AMP binding"/>
    <property type="evidence" value="ECO:0007669"/>
    <property type="project" value="TreeGrafter"/>
</dbReference>
<dbReference type="FunFam" id="3.40.50.460:FF:000002">
    <property type="entry name" value="ATP-dependent 6-phosphofructokinase"/>
    <property type="match status" value="1"/>
</dbReference>
<evidence type="ECO:0000256" key="3">
    <source>
        <dbReference type="ARBA" id="ARBA00004679"/>
    </source>
</evidence>
<dbReference type="PANTHER" id="PTHR13697:SF4">
    <property type="entry name" value="ATP-DEPENDENT 6-PHOSPHOFRUCTOKINASE"/>
    <property type="match status" value="1"/>
</dbReference>
<dbReference type="InterPro" id="IPR035966">
    <property type="entry name" value="PKF_sf"/>
</dbReference>
<feature type="binding site" description="in other chain" evidence="14">
    <location>
        <begin position="252"/>
        <end position="255"/>
    </location>
    <ligand>
        <name>substrate</name>
        <note>ligand shared between dimeric partners</note>
    </ligand>
</feature>
<proteinExistence type="inferred from homology"/>
<dbReference type="HAMAP" id="MF_00339">
    <property type="entry name" value="Phosphofructokinase_I_B1"/>
    <property type="match status" value="1"/>
</dbReference>
<dbReference type="SUPFAM" id="SSF53784">
    <property type="entry name" value="Phosphofructokinase"/>
    <property type="match status" value="1"/>
</dbReference>
<evidence type="ECO:0000256" key="13">
    <source>
        <dbReference type="ARBA" id="ARBA00048070"/>
    </source>
</evidence>
<dbReference type="PRINTS" id="PR00476">
    <property type="entry name" value="PHFRCTKINASE"/>
</dbReference>
<feature type="binding site" evidence="14">
    <location>
        <begin position="102"/>
        <end position="105"/>
    </location>
    <ligand>
        <name>ATP</name>
        <dbReference type="ChEBI" id="CHEBI:30616"/>
    </ligand>
</feature>
<feature type="binding site" evidence="14">
    <location>
        <begin position="72"/>
        <end position="73"/>
    </location>
    <ligand>
        <name>ATP</name>
        <dbReference type="ChEBI" id="CHEBI:30616"/>
    </ligand>
</feature>
<evidence type="ECO:0000256" key="1">
    <source>
        <dbReference type="ARBA" id="ARBA00001946"/>
    </source>
</evidence>
<reference evidence="16" key="1">
    <citation type="journal article" date="2020" name="mSystems">
        <title>Genome- and Community-Level Interaction Insights into Carbon Utilization and Element Cycling Functions of Hydrothermarchaeota in Hydrothermal Sediment.</title>
        <authorList>
            <person name="Zhou Z."/>
            <person name="Liu Y."/>
            <person name="Xu W."/>
            <person name="Pan J."/>
            <person name="Luo Z.H."/>
            <person name="Li M."/>
        </authorList>
    </citation>
    <scope>NUCLEOTIDE SEQUENCE [LARGE SCALE GENOMIC DNA]</scope>
    <source>
        <strain evidence="16">HyVt-456</strain>
    </source>
</reference>
<dbReference type="InterPro" id="IPR000023">
    <property type="entry name" value="Phosphofructokinase_dom"/>
</dbReference>
<feature type="binding site" description="in other chain" evidence="14">
    <location>
        <position position="212"/>
    </location>
    <ligand>
        <name>ADP</name>
        <dbReference type="ChEBI" id="CHEBI:456216"/>
        <note>allosteric activator; ligand shared between dimeric partners</note>
    </ligand>
</feature>
<evidence type="ECO:0000256" key="10">
    <source>
        <dbReference type="ARBA" id="ARBA00022840"/>
    </source>
</evidence>
<dbReference type="EMBL" id="DRLD01000418">
    <property type="protein sequence ID" value="HED11945.1"/>
    <property type="molecule type" value="Genomic_DNA"/>
</dbReference>
<keyword evidence="10 14" id="KW-0067">ATP-binding</keyword>
<comment type="pathway">
    <text evidence="3 14">Carbohydrate degradation; glycolysis; D-glyceraldehyde 3-phosphate and glycerone phosphate from D-glucose: step 3/4.</text>
</comment>
<dbReference type="GO" id="GO:0070095">
    <property type="term" value="F:fructose-6-phosphate binding"/>
    <property type="evidence" value="ECO:0007669"/>
    <property type="project" value="TreeGrafter"/>
</dbReference>
<evidence type="ECO:0000256" key="14">
    <source>
        <dbReference type="HAMAP-Rule" id="MF_00339"/>
    </source>
</evidence>
<dbReference type="Proteomes" id="UP000886005">
    <property type="component" value="Unassembled WGS sequence"/>
</dbReference>
<feature type="binding site" evidence="14">
    <location>
        <begin position="21"/>
        <end position="25"/>
    </location>
    <ligand>
        <name>ADP</name>
        <dbReference type="ChEBI" id="CHEBI:456216"/>
        <note>allosteric activator; ligand shared between dimeric partners</note>
    </ligand>
</feature>
<feature type="binding site" evidence="14">
    <location>
        <position position="11"/>
    </location>
    <ligand>
        <name>ATP</name>
        <dbReference type="ChEBI" id="CHEBI:30616"/>
    </ligand>
</feature>
<comment type="caution">
    <text evidence="16">The sequence shown here is derived from an EMBL/GenBank/DDBJ whole genome shotgun (WGS) entry which is preliminary data.</text>
</comment>
<keyword evidence="6 14" id="KW-0808">Transferase</keyword>
<dbReference type="AlphaFoldDB" id="A0A7V1LPY2"/>
<evidence type="ECO:0000259" key="15">
    <source>
        <dbReference type="Pfam" id="PF00365"/>
    </source>
</evidence>
<evidence type="ECO:0000256" key="8">
    <source>
        <dbReference type="ARBA" id="ARBA00022741"/>
    </source>
</evidence>
<dbReference type="EC" id="2.7.1.11" evidence="14"/>
<keyword evidence="9 14" id="KW-0418">Kinase</keyword>
<keyword evidence="8 14" id="KW-0547">Nucleotide-binding</keyword>
<comment type="subcellular location">
    <subcellularLocation>
        <location evidence="2 14">Cytoplasm</location>
    </subcellularLocation>
</comment>
<evidence type="ECO:0000256" key="4">
    <source>
        <dbReference type="ARBA" id="ARBA00022490"/>
    </source>
</evidence>
<evidence type="ECO:0000256" key="6">
    <source>
        <dbReference type="ARBA" id="ARBA00022679"/>
    </source>
</evidence>
<keyword evidence="5 14" id="KW-0021">Allosteric enzyme</keyword>
<feature type="binding site" description="in other chain" evidence="14">
    <location>
        <begin position="186"/>
        <end position="188"/>
    </location>
    <ligand>
        <name>ADP</name>
        <dbReference type="ChEBI" id="CHEBI:456216"/>
        <note>allosteric activator; ligand shared between dimeric partners</note>
    </ligand>
</feature>
<feature type="binding site" evidence="14">
    <location>
        <position position="246"/>
    </location>
    <ligand>
        <name>substrate</name>
        <note>ligand shared between dimeric partners</note>
    </ligand>
</feature>
<accession>A0A7V1LPY2</accession>
<evidence type="ECO:0000256" key="2">
    <source>
        <dbReference type="ARBA" id="ARBA00004496"/>
    </source>
</evidence>
<dbReference type="UniPathway" id="UPA00109">
    <property type="reaction ID" value="UER00182"/>
</dbReference>
<dbReference type="InterPro" id="IPR012003">
    <property type="entry name" value="ATP_PFK_prok-type"/>
</dbReference>
<comment type="similarity">
    <text evidence="14">Belongs to the phosphofructokinase type A (PFKA) family. ATP-dependent PFK group I subfamily. Prokaryotic clade 'B1' sub-subfamily.</text>
</comment>
<feature type="binding site" description="in other chain" evidence="14">
    <location>
        <position position="223"/>
    </location>
    <ligand>
        <name>substrate</name>
        <note>ligand shared between dimeric partners</note>
    </ligand>
</feature>
<sequence>MKSIAILTSGGDAPGMNAAIRSITRTAIANNIKVYGIERGFSGLVYEEYIELERHSVSNIIQRGGTILKSSRCDEWRTPQGRQKGARFLDKLGVSGLIGIGGDGTFKGLYHFSEEYDIPVIGIPGTIDNDIYGTDMTIGYDTAVNIGVDAIDKIRDTADSHDRLFLIEVMGRNSGFIALNVGIGGGAEEIIIPEQPVNVDDIAERLFNGRKKGKTSSIIVVAEGDDEGKSYSIANKLKRLSGMEYRVVILGHIQRGGSPTAFDRYLGSFLGSEAVFGLINGRSHEMVGLVKNKVKFSKFSEVWNKKKSIDQRMLRLNYYLS</sequence>
<feature type="active site" description="Proton acceptor" evidence="14">
    <location>
        <position position="128"/>
    </location>
</feature>
<dbReference type="InterPro" id="IPR015912">
    <property type="entry name" value="Phosphofructokinase_CS"/>
</dbReference>
<dbReference type="GO" id="GO:0042802">
    <property type="term" value="F:identical protein binding"/>
    <property type="evidence" value="ECO:0007669"/>
    <property type="project" value="TreeGrafter"/>
</dbReference>
<dbReference type="GO" id="GO:0003872">
    <property type="term" value="F:6-phosphofructokinase activity"/>
    <property type="evidence" value="ECO:0007669"/>
    <property type="project" value="UniProtKB-UniRule"/>
</dbReference>
<gene>
    <name evidence="14 16" type="primary">pfkA</name>
    <name evidence="16" type="ORF">ENJ10_14740</name>
</gene>
<keyword evidence="12 14" id="KW-0324">Glycolysis</keyword>
<dbReference type="NCBIfam" id="NF002872">
    <property type="entry name" value="PRK03202.1"/>
    <property type="match status" value="1"/>
</dbReference>
<evidence type="ECO:0000256" key="9">
    <source>
        <dbReference type="ARBA" id="ARBA00022777"/>
    </source>
</evidence>
<evidence type="ECO:0000256" key="11">
    <source>
        <dbReference type="ARBA" id="ARBA00022842"/>
    </source>
</evidence>
<keyword evidence="4 14" id="KW-0963">Cytoplasm</keyword>
<keyword evidence="7 14" id="KW-0479">Metal-binding</keyword>
<feature type="binding site" evidence="14">
    <location>
        <position position="163"/>
    </location>
    <ligand>
        <name>substrate</name>
        <note>ligand shared between dimeric partners</note>
    </ligand>
</feature>
<dbReference type="GO" id="GO:0006002">
    <property type="term" value="P:fructose 6-phosphate metabolic process"/>
    <property type="evidence" value="ECO:0007669"/>
    <property type="project" value="UniProtKB-UniRule"/>
</dbReference>
<feature type="binding site" description="in other chain" evidence="14">
    <location>
        <begin position="126"/>
        <end position="128"/>
    </location>
    <ligand>
        <name>substrate</name>
        <note>ligand shared between dimeric partners</note>
    </ligand>
</feature>
<organism evidence="16">
    <name type="scientific">Caldithrix abyssi</name>
    <dbReference type="NCBI Taxonomy" id="187145"/>
    <lineage>
        <taxon>Bacteria</taxon>
        <taxon>Pseudomonadati</taxon>
        <taxon>Calditrichota</taxon>
        <taxon>Calditrichia</taxon>
        <taxon>Calditrichales</taxon>
        <taxon>Calditrichaceae</taxon>
        <taxon>Caldithrix</taxon>
    </lineage>
</organism>
<feature type="binding site" description="in other chain" evidence="14">
    <location>
        <begin position="214"/>
        <end position="216"/>
    </location>
    <ligand>
        <name>ADP</name>
        <dbReference type="ChEBI" id="CHEBI:456216"/>
        <note>allosteric activator; ligand shared between dimeric partners</note>
    </ligand>
</feature>
<evidence type="ECO:0000256" key="5">
    <source>
        <dbReference type="ARBA" id="ARBA00022533"/>
    </source>
</evidence>
<evidence type="ECO:0000256" key="12">
    <source>
        <dbReference type="ARBA" id="ARBA00023152"/>
    </source>
</evidence>
<comment type="caution">
    <text evidence="14">Lacks conserved residue(s) required for the propagation of feature annotation.</text>
</comment>
<comment type="activity regulation">
    <text evidence="14">Allosterically activated by ADP and other diphosphonucleosides, and allosterically inhibited by phosphoenolpyruvate.</text>
</comment>
<protein>
    <recommendedName>
        <fullName evidence="14">ATP-dependent 6-phosphofructokinase</fullName>
        <shortName evidence="14">ATP-PFK</shortName>
        <shortName evidence="14">Phosphofructokinase</shortName>
        <ecNumber evidence="14">2.7.1.11</ecNumber>
    </recommendedName>
    <alternativeName>
        <fullName evidence="14">Phosphohexokinase</fullName>
    </alternativeName>
</protein>
<dbReference type="GO" id="GO:0005524">
    <property type="term" value="F:ATP binding"/>
    <property type="evidence" value="ECO:0007669"/>
    <property type="project" value="UniProtKB-UniRule"/>
</dbReference>
<comment type="subunit">
    <text evidence="14">Homotetramer.</text>
</comment>
<name>A0A7V1LPY2_CALAY</name>
<comment type="catalytic activity">
    <reaction evidence="13 14">
        <text>beta-D-fructose 6-phosphate + ATP = beta-D-fructose 1,6-bisphosphate + ADP + H(+)</text>
        <dbReference type="Rhea" id="RHEA:16109"/>
        <dbReference type="ChEBI" id="CHEBI:15378"/>
        <dbReference type="ChEBI" id="CHEBI:30616"/>
        <dbReference type="ChEBI" id="CHEBI:32966"/>
        <dbReference type="ChEBI" id="CHEBI:57634"/>
        <dbReference type="ChEBI" id="CHEBI:456216"/>
        <dbReference type="EC" id="2.7.1.11"/>
    </reaction>
</comment>
<evidence type="ECO:0000313" key="16">
    <source>
        <dbReference type="EMBL" id="HED11945.1"/>
    </source>
</evidence>
<dbReference type="GO" id="GO:0046872">
    <property type="term" value="F:metal ion binding"/>
    <property type="evidence" value="ECO:0007669"/>
    <property type="project" value="UniProtKB-KW"/>
</dbReference>
<dbReference type="GO" id="GO:0048029">
    <property type="term" value="F:monosaccharide binding"/>
    <property type="evidence" value="ECO:0007669"/>
    <property type="project" value="TreeGrafter"/>
</dbReference>
<dbReference type="GO" id="GO:0030388">
    <property type="term" value="P:fructose 1,6-bisphosphate metabolic process"/>
    <property type="evidence" value="ECO:0007669"/>
    <property type="project" value="TreeGrafter"/>
</dbReference>
<dbReference type="Gene3D" id="3.40.50.450">
    <property type="match status" value="1"/>
</dbReference>
<dbReference type="Gene3D" id="3.40.50.460">
    <property type="entry name" value="Phosphofructokinase domain"/>
    <property type="match status" value="1"/>
</dbReference>